<evidence type="ECO:0000256" key="1">
    <source>
        <dbReference type="SAM" id="MobiDB-lite"/>
    </source>
</evidence>
<protein>
    <submittedName>
        <fullName evidence="2">Uncharacterized protein</fullName>
    </submittedName>
</protein>
<sequence>MNYIERKARQKKRPDKYLRRATDQTNWLHPDRRTLSAHLAPSPNMPKVDPEHHRRRGSRRERQATLASEIHIPLPLFHPSPDARDIIQATVLARPRYGRGRGLTWTVNEAPEEPLQKGRYVILRTETEATGIGRISVVTDLRRHWVTFAIAGATLPCNIRVPIPWAVLDNLESYTHRTYYFNLPPDPRPHEALRHDPKFDKEDHVNPYYTEDTEDEAGAECEEMEERVARITNYWGQA</sequence>
<reference evidence="2 3" key="1">
    <citation type="journal article" date="2016" name="Mol. Biol. Evol.">
        <title>Comparative Genomics of Early-Diverging Mushroom-Forming Fungi Provides Insights into the Origins of Lignocellulose Decay Capabilities.</title>
        <authorList>
            <person name="Nagy L.G."/>
            <person name="Riley R."/>
            <person name="Tritt A."/>
            <person name="Adam C."/>
            <person name="Daum C."/>
            <person name="Floudas D."/>
            <person name="Sun H."/>
            <person name="Yadav J.S."/>
            <person name="Pangilinan J."/>
            <person name="Larsson K.H."/>
            <person name="Matsuura K."/>
            <person name="Barry K."/>
            <person name="Labutti K."/>
            <person name="Kuo R."/>
            <person name="Ohm R.A."/>
            <person name="Bhattacharya S.S."/>
            <person name="Shirouzu T."/>
            <person name="Yoshinaga Y."/>
            <person name="Martin F.M."/>
            <person name="Grigoriev I.V."/>
            <person name="Hibbett D.S."/>
        </authorList>
    </citation>
    <scope>NUCLEOTIDE SEQUENCE [LARGE SCALE GENOMIC DNA]</scope>
    <source>
        <strain evidence="2 3">L-15889</strain>
    </source>
</reference>
<dbReference type="Proteomes" id="UP000076727">
    <property type="component" value="Unassembled WGS sequence"/>
</dbReference>
<evidence type="ECO:0000313" key="2">
    <source>
        <dbReference type="EMBL" id="KZT65941.1"/>
    </source>
</evidence>
<feature type="region of interest" description="Disordered" evidence="1">
    <location>
        <begin position="1"/>
        <end position="61"/>
    </location>
</feature>
<dbReference type="EMBL" id="KV429097">
    <property type="protein sequence ID" value="KZT65941.1"/>
    <property type="molecule type" value="Genomic_DNA"/>
</dbReference>
<dbReference type="AlphaFoldDB" id="A0A165MP68"/>
<gene>
    <name evidence="2" type="ORF">DAEQUDRAFT_490610</name>
</gene>
<evidence type="ECO:0000313" key="3">
    <source>
        <dbReference type="Proteomes" id="UP000076727"/>
    </source>
</evidence>
<accession>A0A165MP68</accession>
<dbReference type="OrthoDB" id="2809719at2759"/>
<keyword evidence="3" id="KW-1185">Reference proteome</keyword>
<organism evidence="2 3">
    <name type="scientific">Daedalea quercina L-15889</name>
    <dbReference type="NCBI Taxonomy" id="1314783"/>
    <lineage>
        <taxon>Eukaryota</taxon>
        <taxon>Fungi</taxon>
        <taxon>Dikarya</taxon>
        <taxon>Basidiomycota</taxon>
        <taxon>Agaricomycotina</taxon>
        <taxon>Agaricomycetes</taxon>
        <taxon>Polyporales</taxon>
        <taxon>Fomitopsis</taxon>
    </lineage>
</organism>
<name>A0A165MP68_9APHY</name>
<proteinExistence type="predicted"/>